<comment type="caution">
    <text evidence="3">The sequence shown here is derived from an EMBL/GenBank/DDBJ whole genome shotgun (WGS) entry which is preliminary data.</text>
</comment>
<dbReference type="CDD" id="cd00371">
    <property type="entry name" value="HMA"/>
    <property type="match status" value="1"/>
</dbReference>
<proteinExistence type="predicted"/>
<dbReference type="InterPro" id="IPR036163">
    <property type="entry name" value="HMA_dom_sf"/>
</dbReference>
<dbReference type="PROSITE" id="PS50846">
    <property type="entry name" value="HMA_2"/>
    <property type="match status" value="1"/>
</dbReference>
<evidence type="ECO:0000313" key="4">
    <source>
        <dbReference type="Proteomes" id="UP000295719"/>
    </source>
</evidence>
<sequence>MIEFNVEGMSCSHCAAAVTREIKAIDAAAEVAVDLVSGKVTVTTGSSRDHVRGAIEQAGYTVKS</sequence>
<evidence type="ECO:0000256" key="1">
    <source>
        <dbReference type="ARBA" id="ARBA00022723"/>
    </source>
</evidence>
<evidence type="ECO:0000259" key="2">
    <source>
        <dbReference type="PROSITE" id="PS50846"/>
    </source>
</evidence>
<dbReference type="PROSITE" id="PS01047">
    <property type="entry name" value="HMA_1"/>
    <property type="match status" value="1"/>
</dbReference>
<evidence type="ECO:0000313" key="3">
    <source>
        <dbReference type="EMBL" id="TCV96692.1"/>
    </source>
</evidence>
<dbReference type="EMBL" id="SMCR01000004">
    <property type="protein sequence ID" value="TCV96692.1"/>
    <property type="molecule type" value="Genomic_DNA"/>
</dbReference>
<dbReference type="InterPro" id="IPR006121">
    <property type="entry name" value="HMA_dom"/>
</dbReference>
<reference evidence="3 4" key="1">
    <citation type="submission" date="2019-03" db="EMBL/GenBank/DDBJ databases">
        <title>Genomic Encyclopedia of Type Strains, Phase IV (KMG-IV): sequencing the most valuable type-strain genomes for metagenomic binning, comparative biology and taxonomic classification.</title>
        <authorList>
            <person name="Goeker M."/>
        </authorList>
    </citation>
    <scope>NUCLEOTIDE SEQUENCE [LARGE SCALE GENOMIC DNA]</scope>
    <source>
        <strain evidence="3 4">DSM 19580</strain>
    </source>
</reference>
<dbReference type="OrthoDB" id="9814359at2"/>
<feature type="domain" description="HMA" evidence="2">
    <location>
        <begin position="1"/>
        <end position="63"/>
    </location>
</feature>
<dbReference type="AlphaFoldDB" id="A0A4R3YW11"/>
<name>A0A4R3YW11_9GAMM</name>
<dbReference type="RefSeq" id="WP_131865274.1">
    <property type="nucleotide sequence ID" value="NZ_SMCR01000004.1"/>
</dbReference>
<dbReference type="Pfam" id="PF00403">
    <property type="entry name" value="HMA"/>
    <property type="match status" value="1"/>
</dbReference>
<dbReference type="Proteomes" id="UP000295719">
    <property type="component" value="Unassembled WGS sequence"/>
</dbReference>
<dbReference type="SUPFAM" id="SSF55008">
    <property type="entry name" value="HMA, heavy metal-associated domain"/>
    <property type="match status" value="1"/>
</dbReference>
<dbReference type="InterPro" id="IPR017969">
    <property type="entry name" value="Heavy-metal-associated_CS"/>
</dbReference>
<keyword evidence="1" id="KW-0479">Metal-binding</keyword>
<gene>
    <name evidence="3" type="ORF">EDC52_104132</name>
</gene>
<accession>A0A4R3YW11</accession>
<dbReference type="Gene3D" id="3.30.70.100">
    <property type="match status" value="1"/>
</dbReference>
<dbReference type="GO" id="GO:0046872">
    <property type="term" value="F:metal ion binding"/>
    <property type="evidence" value="ECO:0007669"/>
    <property type="project" value="UniProtKB-KW"/>
</dbReference>
<organism evidence="3 4">
    <name type="scientific">Biostraticola tofi</name>
    <dbReference type="NCBI Taxonomy" id="466109"/>
    <lineage>
        <taxon>Bacteria</taxon>
        <taxon>Pseudomonadati</taxon>
        <taxon>Pseudomonadota</taxon>
        <taxon>Gammaproteobacteria</taxon>
        <taxon>Enterobacterales</taxon>
        <taxon>Bruguierivoracaceae</taxon>
        <taxon>Biostraticola</taxon>
    </lineage>
</organism>
<protein>
    <submittedName>
        <fullName evidence="3">Copper chaperone</fullName>
    </submittedName>
</protein>
<keyword evidence="4" id="KW-1185">Reference proteome</keyword>